<name>A0A804QNQ7_MAIZE</name>
<dbReference type="AlphaFoldDB" id="A0A804QNQ7"/>
<reference evidence="4" key="1">
    <citation type="journal article" date="2009" name="Science">
        <title>The B73 maize genome: complexity, diversity, and dynamics.</title>
        <authorList>
            <person name="Schnable P.S."/>
            <person name="Ware D."/>
            <person name="Fulton R.S."/>
            <person name="Stein J.C."/>
            <person name="Wei F."/>
            <person name="Pasternak S."/>
            <person name="Liang C."/>
            <person name="Zhang J."/>
            <person name="Fulton L."/>
            <person name="Graves T.A."/>
            <person name="Minx P."/>
            <person name="Reily A.D."/>
            <person name="Courtney L."/>
            <person name="Kruchowski S.S."/>
            <person name="Tomlinson C."/>
            <person name="Strong C."/>
            <person name="Delehaunty K."/>
            <person name="Fronick C."/>
            <person name="Courtney B."/>
            <person name="Rock S.M."/>
            <person name="Belter E."/>
            <person name="Du F."/>
            <person name="Kim K."/>
            <person name="Abbott R.M."/>
            <person name="Cotton M."/>
            <person name="Levy A."/>
            <person name="Marchetto P."/>
            <person name="Ochoa K."/>
            <person name="Jackson S.M."/>
            <person name="Gillam B."/>
            <person name="Chen W."/>
            <person name="Yan L."/>
            <person name="Higginbotham J."/>
            <person name="Cardenas M."/>
            <person name="Waligorski J."/>
            <person name="Applebaum E."/>
            <person name="Phelps L."/>
            <person name="Falcone J."/>
            <person name="Kanchi K."/>
            <person name="Thane T."/>
            <person name="Scimone A."/>
            <person name="Thane N."/>
            <person name="Henke J."/>
            <person name="Wang T."/>
            <person name="Ruppert J."/>
            <person name="Shah N."/>
            <person name="Rotter K."/>
            <person name="Hodges J."/>
            <person name="Ingenthron E."/>
            <person name="Cordes M."/>
            <person name="Kohlberg S."/>
            <person name="Sgro J."/>
            <person name="Delgado B."/>
            <person name="Mead K."/>
            <person name="Chinwalla A."/>
            <person name="Leonard S."/>
            <person name="Crouse K."/>
            <person name="Collura K."/>
            <person name="Kudrna D."/>
            <person name="Currie J."/>
            <person name="He R."/>
            <person name="Angelova A."/>
            <person name="Rajasekar S."/>
            <person name="Mueller T."/>
            <person name="Lomeli R."/>
            <person name="Scara G."/>
            <person name="Ko A."/>
            <person name="Delaney K."/>
            <person name="Wissotski M."/>
            <person name="Lopez G."/>
            <person name="Campos D."/>
            <person name="Braidotti M."/>
            <person name="Ashley E."/>
            <person name="Golser W."/>
            <person name="Kim H."/>
            <person name="Lee S."/>
            <person name="Lin J."/>
            <person name="Dujmic Z."/>
            <person name="Kim W."/>
            <person name="Talag J."/>
            <person name="Zuccolo A."/>
            <person name="Fan C."/>
            <person name="Sebastian A."/>
            <person name="Kramer M."/>
            <person name="Spiegel L."/>
            <person name="Nascimento L."/>
            <person name="Zutavern T."/>
            <person name="Miller B."/>
            <person name="Ambroise C."/>
            <person name="Muller S."/>
            <person name="Spooner W."/>
            <person name="Narechania A."/>
            <person name="Ren L."/>
            <person name="Wei S."/>
            <person name="Kumari S."/>
            <person name="Faga B."/>
            <person name="Levy M.J."/>
            <person name="McMahan L."/>
            <person name="Van Buren P."/>
            <person name="Vaughn M.W."/>
            <person name="Ying K."/>
            <person name="Yeh C.-T."/>
            <person name="Emrich S.J."/>
            <person name="Jia Y."/>
            <person name="Kalyanaraman A."/>
            <person name="Hsia A.-P."/>
            <person name="Barbazuk W.B."/>
            <person name="Baucom R.S."/>
            <person name="Brutnell T.P."/>
            <person name="Carpita N.C."/>
            <person name="Chaparro C."/>
            <person name="Chia J.-M."/>
            <person name="Deragon J.-M."/>
            <person name="Estill J.C."/>
            <person name="Fu Y."/>
            <person name="Jeddeloh J.A."/>
            <person name="Han Y."/>
            <person name="Lee H."/>
            <person name="Li P."/>
            <person name="Lisch D.R."/>
            <person name="Liu S."/>
            <person name="Liu Z."/>
            <person name="Nagel D.H."/>
            <person name="McCann M.C."/>
            <person name="SanMiguel P."/>
            <person name="Myers A.M."/>
            <person name="Nettleton D."/>
            <person name="Nguyen J."/>
            <person name="Penning B.W."/>
            <person name="Ponnala L."/>
            <person name="Schneider K.L."/>
            <person name="Schwartz D.C."/>
            <person name="Sharma A."/>
            <person name="Soderlund C."/>
            <person name="Springer N.M."/>
            <person name="Sun Q."/>
            <person name="Wang H."/>
            <person name="Waterman M."/>
            <person name="Westerman R."/>
            <person name="Wolfgruber T.K."/>
            <person name="Yang L."/>
            <person name="Yu Y."/>
            <person name="Zhang L."/>
            <person name="Zhou S."/>
            <person name="Zhu Q."/>
            <person name="Bennetzen J.L."/>
            <person name="Dawe R.K."/>
            <person name="Jiang J."/>
            <person name="Jiang N."/>
            <person name="Presting G.G."/>
            <person name="Wessler S.R."/>
            <person name="Aluru S."/>
            <person name="Martienssen R.A."/>
            <person name="Clifton S.W."/>
            <person name="McCombie W.R."/>
            <person name="Wing R.A."/>
            <person name="Wilson R.K."/>
        </authorList>
    </citation>
    <scope>NUCLEOTIDE SEQUENCE [LARGE SCALE GENOMIC DNA]</scope>
    <source>
        <strain evidence="4">cv. B73</strain>
    </source>
</reference>
<evidence type="ECO:0000256" key="1">
    <source>
        <dbReference type="SAM" id="MobiDB-lite"/>
    </source>
</evidence>
<dbReference type="EnsemblPlants" id="Zm00001eb344560_T001">
    <property type="protein sequence ID" value="Zm00001eb344560_P001"/>
    <property type="gene ID" value="Zm00001eb344560"/>
</dbReference>
<dbReference type="Gramene" id="Zm00001eb344560_T001">
    <property type="protein sequence ID" value="Zm00001eb344560_P001"/>
    <property type="gene ID" value="Zm00001eb344560"/>
</dbReference>
<evidence type="ECO:0000313" key="3">
    <source>
        <dbReference type="EnsemblPlants" id="Zm00001eb344560_P001"/>
    </source>
</evidence>
<reference evidence="3" key="3">
    <citation type="submission" date="2021-05" db="UniProtKB">
        <authorList>
            <consortium name="EnsemblPlants"/>
        </authorList>
    </citation>
    <scope>IDENTIFICATION</scope>
    <source>
        <strain evidence="3">cv. B73</strain>
    </source>
</reference>
<keyword evidence="2" id="KW-1133">Transmembrane helix</keyword>
<evidence type="ECO:0000256" key="2">
    <source>
        <dbReference type="SAM" id="Phobius"/>
    </source>
</evidence>
<feature type="compositionally biased region" description="Polar residues" evidence="1">
    <location>
        <begin position="47"/>
        <end position="65"/>
    </location>
</feature>
<keyword evidence="2" id="KW-0812">Transmembrane</keyword>
<dbReference type="InParanoid" id="A0A804QNQ7"/>
<feature type="transmembrane region" description="Helical" evidence="2">
    <location>
        <begin position="94"/>
        <end position="111"/>
    </location>
</feature>
<protein>
    <submittedName>
        <fullName evidence="3">Uncharacterized protein</fullName>
    </submittedName>
</protein>
<keyword evidence="4" id="KW-1185">Reference proteome</keyword>
<proteinExistence type="predicted"/>
<evidence type="ECO:0000313" key="4">
    <source>
        <dbReference type="Proteomes" id="UP000007305"/>
    </source>
</evidence>
<feature type="region of interest" description="Disordered" evidence="1">
    <location>
        <begin position="23"/>
        <end position="66"/>
    </location>
</feature>
<organism evidence="3 4">
    <name type="scientific">Zea mays</name>
    <name type="common">Maize</name>
    <dbReference type="NCBI Taxonomy" id="4577"/>
    <lineage>
        <taxon>Eukaryota</taxon>
        <taxon>Viridiplantae</taxon>
        <taxon>Streptophyta</taxon>
        <taxon>Embryophyta</taxon>
        <taxon>Tracheophyta</taxon>
        <taxon>Spermatophyta</taxon>
        <taxon>Magnoliopsida</taxon>
        <taxon>Liliopsida</taxon>
        <taxon>Poales</taxon>
        <taxon>Poaceae</taxon>
        <taxon>PACMAD clade</taxon>
        <taxon>Panicoideae</taxon>
        <taxon>Andropogonodae</taxon>
        <taxon>Andropogoneae</taxon>
        <taxon>Tripsacinae</taxon>
        <taxon>Zea</taxon>
    </lineage>
</organism>
<reference evidence="3" key="2">
    <citation type="submission" date="2019-07" db="EMBL/GenBank/DDBJ databases">
        <authorList>
            <person name="Seetharam A."/>
            <person name="Woodhouse M."/>
            <person name="Cannon E."/>
        </authorList>
    </citation>
    <scope>NUCLEOTIDE SEQUENCE [LARGE SCALE GENOMIC DNA]</scope>
    <source>
        <strain evidence="3">cv. B73</strain>
    </source>
</reference>
<accession>A0A804QNQ7</accession>
<dbReference type="Proteomes" id="UP000007305">
    <property type="component" value="Chromosome 8"/>
</dbReference>
<sequence>MRRRRIRKPWHVRRIISMDLNGGRRMAGASSDDHPPAACAAGDQEAVPSQHSAGHQPTNLGTRLWQSERMRSTVDFTNPAATVRKKRPFWPNPMPSLLGPSAGYFVSFFLLRKSWYILLNSNREDANP</sequence>
<keyword evidence="2" id="KW-0472">Membrane</keyword>